<dbReference type="RefSeq" id="WP_147210076.1">
    <property type="nucleotide sequence ID" value="NZ_BJYM01000006.1"/>
</dbReference>
<dbReference type="Gene3D" id="3.40.50.10490">
    <property type="entry name" value="Glucose-6-phosphate isomerase like protein, domain 1"/>
    <property type="match status" value="2"/>
</dbReference>
<name>A0A511ZHZ7_9BACI</name>
<proteinExistence type="predicted"/>
<dbReference type="GO" id="GO:0016853">
    <property type="term" value="F:isomerase activity"/>
    <property type="evidence" value="ECO:0007669"/>
    <property type="project" value="UniProtKB-KW"/>
</dbReference>
<organism evidence="3 4">
    <name type="scientific">Oceanobacillus sojae</name>
    <dbReference type="NCBI Taxonomy" id="582851"/>
    <lineage>
        <taxon>Bacteria</taxon>
        <taxon>Bacillati</taxon>
        <taxon>Bacillota</taxon>
        <taxon>Bacilli</taxon>
        <taxon>Bacillales</taxon>
        <taxon>Bacillaceae</taxon>
        <taxon>Oceanobacillus</taxon>
    </lineage>
</organism>
<comment type="caution">
    <text evidence="3">The sequence shown here is derived from an EMBL/GenBank/DDBJ whole genome shotgun (WGS) entry which is preliminary data.</text>
</comment>
<dbReference type="GO" id="GO:0006002">
    <property type="term" value="P:fructose 6-phosphate metabolic process"/>
    <property type="evidence" value="ECO:0007669"/>
    <property type="project" value="TreeGrafter"/>
</dbReference>
<dbReference type="InterPro" id="IPR001347">
    <property type="entry name" value="SIS_dom"/>
</dbReference>
<keyword evidence="3" id="KW-0413">Isomerase</keyword>
<keyword evidence="4" id="KW-1185">Reference proteome</keyword>
<dbReference type="Pfam" id="PF01380">
    <property type="entry name" value="SIS"/>
    <property type="match status" value="1"/>
</dbReference>
<feature type="domain" description="SIS" evidence="2">
    <location>
        <begin position="21"/>
        <end position="166"/>
    </location>
</feature>
<dbReference type="SUPFAM" id="SSF53697">
    <property type="entry name" value="SIS domain"/>
    <property type="match status" value="1"/>
</dbReference>
<dbReference type="CDD" id="cd05009">
    <property type="entry name" value="SIS_GlmS_GlmD_2"/>
    <property type="match status" value="1"/>
</dbReference>
<accession>A0A511ZHZ7</accession>
<evidence type="ECO:0000259" key="2">
    <source>
        <dbReference type="PROSITE" id="PS51464"/>
    </source>
</evidence>
<gene>
    <name evidence="3" type="ORF">OSO01_18030</name>
</gene>
<evidence type="ECO:0000313" key="4">
    <source>
        <dbReference type="Proteomes" id="UP000321558"/>
    </source>
</evidence>
<dbReference type="Proteomes" id="UP000321558">
    <property type="component" value="Unassembled WGS sequence"/>
</dbReference>
<dbReference type="OrthoDB" id="5150296at2"/>
<dbReference type="GO" id="GO:0097367">
    <property type="term" value="F:carbohydrate derivative binding"/>
    <property type="evidence" value="ECO:0007669"/>
    <property type="project" value="InterPro"/>
</dbReference>
<dbReference type="GO" id="GO:0004360">
    <property type="term" value="F:glutamine-fructose-6-phosphate transaminase (isomerizing) activity"/>
    <property type="evidence" value="ECO:0007669"/>
    <property type="project" value="TreeGrafter"/>
</dbReference>
<dbReference type="InterPro" id="IPR035490">
    <property type="entry name" value="GlmS/FrlB_SIS"/>
</dbReference>
<reference evidence="3 4" key="1">
    <citation type="submission" date="2019-07" db="EMBL/GenBank/DDBJ databases">
        <title>Whole genome shotgun sequence of Oceanobacillus sojae NBRC 105379.</title>
        <authorList>
            <person name="Hosoyama A."/>
            <person name="Uohara A."/>
            <person name="Ohji S."/>
            <person name="Ichikawa N."/>
        </authorList>
    </citation>
    <scope>NUCLEOTIDE SEQUENCE [LARGE SCALE GENOMIC DNA]</scope>
    <source>
        <strain evidence="3 4">NBRC 105379</strain>
    </source>
</reference>
<evidence type="ECO:0000313" key="3">
    <source>
        <dbReference type="EMBL" id="GEN87064.1"/>
    </source>
</evidence>
<dbReference type="EMBL" id="BJYM01000006">
    <property type="protein sequence ID" value="GEN87064.1"/>
    <property type="molecule type" value="Genomic_DNA"/>
</dbReference>
<dbReference type="PROSITE" id="PS51464">
    <property type="entry name" value="SIS"/>
    <property type="match status" value="1"/>
</dbReference>
<dbReference type="PANTHER" id="PTHR10937">
    <property type="entry name" value="GLUCOSAMINE--FRUCTOSE-6-PHOSPHATE AMINOTRANSFERASE, ISOMERIZING"/>
    <property type="match status" value="1"/>
</dbReference>
<dbReference type="GO" id="GO:0006047">
    <property type="term" value="P:UDP-N-acetylglucosamine metabolic process"/>
    <property type="evidence" value="ECO:0007669"/>
    <property type="project" value="TreeGrafter"/>
</dbReference>
<dbReference type="GO" id="GO:0006487">
    <property type="term" value="P:protein N-linked glycosylation"/>
    <property type="evidence" value="ECO:0007669"/>
    <property type="project" value="TreeGrafter"/>
</dbReference>
<keyword evidence="1" id="KW-0677">Repeat</keyword>
<dbReference type="InterPro" id="IPR035466">
    <property type="entry name" value="GlmS/AgaS_SIS"/>
</dbReference>
<protein>
    <submittedName>
        <fullName evidence="3">Phosphosugar isomerase</fullName>
    </submittedName>
</protein>
<dbReference type="PANTHER" id="PTHR10937:SF17">
    <property type="entry name" value="GLUCOSAMINE-FRUCTOSE-6-PHOSPHATE AMINOTRANSFERASE"/>
    <property type="match status" value="1"/>
</dbReference>
<dbReference type="AlphaFoldDB" id="A0A511ZHZ7"/>
<dbReference type="CDD" id="cd05008">
    <property type="entry name" value="SIS_GlmS_GlmD_1"/>
    <property type="match status" value="1"/>
</dbReference>
<dbReference type="InterPro" id="IPR046348">
    <property type="entry name" value="SIS_dom_sf"/>
</dbReference>
<sequence>MRVEDYMRETPEKMKEIIQNADQLFAEVRTLNIERMIVTGSGTSFHAGLQTQKLMQRLTGIRVDAYYPFMIDKETFIGDNSKTLVIGISQGGASNSTYGAMKLAKEAGCMVASMAGKEGAVIDEAADYILTVHCGEEKAGAKTKGYYCTKLNLTLLALQIARETSKLTENEYANDIASIEKSADQFLKTYHASLDWINTNKEKLTQAKDIRVIGTSEIYGDTLEGALKLLETMRIPVTGYEFEEFIHGIYNAINEDSTIIILDTGVEPRVEKMVKVLSGWTNSIYVIGNKGNVPDSSQNLKTEFINHQYYKTYEYIIPIQMICAQIPILKGVDPSIPKDPQFHQKLESKIGDVD</sequence>
<evidence type="ECO:0000256" key="1">
    <source>
        <dbReference type="ARBA" id="ARBA00022737"/>
    </source>
</evidence>